<dbReference type="InterPro" id="IPR024084">
    <property type="entry name" value="IsoPropMal-DH-like_dom"/>
</dbReference>
<gene>
    <name evidence="4" type="ORF">PX52LOC_05439</name>
</gene>
<keyword evidence="2" id="KW-0560">Oxidoreductase</keyword>
<dbReference type="SMART" id="SM01329">
    <property type="entry name" value="Iso_dh"/>
    <property type="match status" value="1"/>
</dbReference>
<evidence type="ECO:0000259" key="3">
    <source>
        <dbReference type="SMART" id="SM01329"/>
    </source>
</evidence>
<comment type="similarity">
    <text evidence="1">Belongs to the isocitrate and isopropylmalate dehydrogenases family.</text>
</comment>
<accession>A0A5C1AID5</accession>
<organism evidence="4 5">
    <name type="scientific">Limnoglobus roseus</name>
    <dbReference type="NCBI Taxonomy" id="2598579"/>
    <lineage>
        <taxon>Bacteria</taxon>
        <taxon>Pseudomonadati</taxon>
        <taxon>Planctomycetota</taxon>
        <taxon>Planctomycetia</taxon>
        <taxon>Gemmatales</taxon>
        <taxon>Gemmataceae</taxon>
        <taxon>Limnoglobus</taxon>
    </lineage>
</organism>
<dbReference type="AlphaFoldDB" id="A0A5C1AID5"/>
<sequence length="332" mass="35896">MRAVTFIQGGGIGHDQEQAVRRIIEAVGVPIHFQTFACAAAVEGGDPIPAEALESIKRNGVALKTKLLPPKSTSTKLPANVNVEFRRRLGLFASVRPTHNIPGLPSRFQGVDFHLVREITEDLYTASEHEVVPGVVQSFKIVTEAACVRFFRYTFDLAQRKGRKSVHCIHKANILKLADGLYLDCFRKVAKGFPEIAAKEMIVDNACMQLVSRPQQFEVVAAGNLYGDLLSDLGAGLVGGISATSAVNVGDGVKVYEAVYGATHDAVPLDTANPLPLVLPTIQMLRDLGETTAADRIEQALTKLMTTTDVRTRDLGGSATTTAFTTRLIEML</sequence>
<dbReference type="KEGG" id="lrs:PX52LOC_05439"/>
<dbReference type="PANTHER" id="PTHR11835:SF34">
    <property type="entry name" value="ISOCITRATE DEHYDROGENASE [NAD] SUBUNIT ALPHA, MITOCHONDRIAL"/>
    <property type="match status" value="1"/>
</dbReference>
<dbReference type="Proteomes" id="UP000324974">
    <property type="component" value="Chromosome"/>
</dbReference>
<feature type="domain" description="Isopropylmalate dehydrogenase-like" evidence="3">
    <location>
        <begin position="3"/>
        <end position="328"/>
    </location>
</feature>
<evidence type="ECO:0000256" key="2">
    <source>
        <dbReference type="ARBA" id="ARBA00023002"/>
    </source>
</evidence>
<evidence type="ECO:0000313" key="5">
    <source>
        <dbReference type="Proteomes" id="UP000324974"/>
    </source>
</evidence>
<reference evidence="5" key="1">
    <citation type="submission" date="2019-08" db="EMBL/GenBank/DDBJ databases">
        <title>Limnoglobus roseus gen. nov., sp. nov., a novel freshwater planctomycete with a giant genome from the family Gemmataceae.</title>
        <authorList>
            <person name="Kulichevskaya I.S."/>
            <person name="Naumoff D.G."/>
            <person name="Miroshnikov K."/>
            <person name="Ivanova A."/>
            <person name="Philippov D.A."/>
            <person name="Hakobyan A."/>
            <person name="Rijpstra I.C."/>
            <person name="Sinninghe Damste J.S."/>
            <person name="Liesack W."/>
            <person name="Dedysh S.N."/>
        </authorList>
    </citation>
    <scope>NUCLEOTIDE SEQUENCE [LARGE SCALE GENOMIC DNA]</scope>
    <source>
        <strain evidence="5">PX52</strain>
    </source>
</reference>
<dbReference type="Pfam" id="PF00180">
    <property type="entry name" value="Iso_dh"/>
    <property type="match status" value="1"/>
</dbReference>
<proteinExistence type="inferred from homology"/>
<protein>
    <submittedName>
        <fullName evidence="4">Isocitrate dehydrogenase</fullName>
    </submittedName>
</protein>
<dbReference type="GO" id="GO:0004449">
    <property type="term" value="F:isocitrate dehydrogenase (NAD+) activity"/>
    <property type="evidence" value="ECO:0007669"/>
    <property type="project" value="TreeGrafter"/>
</dbReference>
<dbReference type="GO" id="GO:0006102">
    <property type="term" value="P:isocitrate metabolic process"/>
    <property type="evidence" value="ECO:0007669"/>
    <property type="project" value="TreeGrafter"/>
</dbReference>
<name>A0A5C1AID5_9BACT</name>
<dbReference type="Gene3D" id="3.40.718.10">
    <property type="entry name" value="Isopropylmalate Dehydrogenase"/>
    <property type="match status" value="1"/>
</dbReference>
<keyword evidence="5" id="KW-1185">Reference proteome</keyword>
<evidence type="ECO:0000313" key="4">
    <source>
        <dbReference type="EMBL" id="QEL18415.1"/>
    </source>
</evidence>
<dbReference type="EMBL" id="CP042425">
    <property type="protein sequence ID" value="QEL18415.1"/>
    <property type="molecule type" value="Genomic_DNA"/>
</dbReference>
<dbReference type="RefSeq" id="WP_149112928.1">
    <property type="nucleotide sequence ID" value="NZ_CP042425.1"/>
</dbReference>
<dbReference type="OrthoDB" id="253398at2"/>
<dbReference type="SUPFAM" id="SSF53659">
    <property type="entry name" value="Isocitrate/Isopropylmalate dehydrogenase-like"/>
    <property type="match status" value="1"/>
</dbReference>
<dbReference type="PANTHER" id="PTHR11835">
    <property type="entry name" value="DECARBOXYLATING DEHYDROGENASES-ISOCITRATE, ISOPROPYLMALATE, TARTRATE"/>
    <property type="match status" value="1"/>
</dbReference>
<dbReference type="GO" id="GO:0006099">
    <property type="term" value="P:tricarboxylic acid cycle"/>
    <property type="evidence" value="ECO:0007669"/>
    <property type="project" value="TreeGrafter"/>
</dbReference>
<evidence type="ECO:0000256" key="1">
    <source>
        <dbReference type="ARBA" id="ARBA00007769"/>
    </source>
</evidence>